<sequence>MAGSAAGGFVTRAFESMLKECANKKYNTLQSAIQTYLDSGKDFNQQSSIGETEQALSAASNQSVSSESNARAEKLEVGSDHSTGAPSTAQEVESTSSHASITKVLANAGHTLGGAEAKLVLNPLKLAFETKNIKVAELALDCLHKLIEYNHLEGDPGIAGGKNAELFTDILNMVCSCVDNSSPDSTARQVLKVLLTAVASAKMRVHGEPLLGVIRVCCNIALNSKSPINQATSKAMLTQMLSITFRRMETDVVSSDSSQPKEAYLEDGSKSMVEELSSSDRNGPRITSVDAHLEEIQNFVGGSDIKGLEAVLMKAMDLEDGGTARRGMSPETMSVEQRDALLVFHTLCKMGMKENNDEVTTKTRILSLEFLQFVEE</sequence>
<dbReference type="EMBL" id="WHWC01000006">
    <property type="protein sequence ID" value="KAG8380377.1"/>
    <property type="molecule type" value="Genomic_DNA"/>
</dbReference>
<evidence type="ECO:0000259" key="2">
    <source>
        <dbReference type="Pfam" id="PF16213"/>
    </source>
</evidence>
<proteinExistence type="predicted"/>
<evidence type="ECO:0000256" key="1">
    <source>
        <dbReference type="SAM" id="MobiDB-lite"/>
    </source>
</evidence>
<accession>A0AAV6XJ02</accession>
<dbReference type="AlphaFoldDB" id="A0AAV6XJ02"/>
<evidence type="ECO:0000313" key="4">
    <source>
        <dbReference type="Proteomes" id="UP000826271"/>
    </source>
</evidence>
<feature type="compositionally biased region" description="Basic and acidic residues" evidence="1">
    <location>
        <begin position="70"/>
        <end position="79"/>
    </location>
</feature>
<feature type="region of interest" description="Disordered" evidence="1">
    <location>
        <begin position="252"/>
        <end position="285"/>
    </location>
</feature>
<feature type="compositionally biased region" description="Basic and acidic residues" evidence="1">
    <location>
        <begin position="263"/>
        <end position="273"/>
    </location>
</feature>
<organism evidence="3 4">
    <name type="scientific">Buddleja alternifolia</name>
    <dbReference type="NCBI Taxonomy" id="168488"/>
    <lineage>
        <taxon>Eukaryota</taxon>
        <taxon>Viridiplantae</taxon>
        <taxon>Streptophyta</taxon>
        <taxon>Embryophyta</taxon>
        <taxon>Tracheophyta</taxon>
        <taxon>Spermatophyta</taxon>
        <taxon>Magnoliopsida</taxon>
        <taxon>eudicotyledons</taxon>
        <taxon>Gunneridae</taxon>
        <taxon>Pentapetalae</taxon>
        <taxon>asterids</taxon>
        <taxon>lamiids</taxon>
        <taxon>Lamiales</taxon>
        <taxon>Scrophulariaceae</taxon>
        <taxon>Buddlejeae</taxon>
        <taxon>Buddleja</taxon>
    </lineage>
</organism>
<gene>
    <name evidence="3" type="ORF">BUALT_Bualt06G0009100</name>
</gene>
<keyword evidence="4" id="KW-1185">Reference proteome</keyword>
<dbReference type="SUPFAM" id="SSF48371">
    <property type="entry name" value="ARM repeat"/>
    <property type="match status" value="1"/>
</dbReference>
<dbReference type="InterPro" id="IPR032629">
    <property type="entry name" value="DCB_dom"/>
</dbReference>
<dbReference type="PANTHER" id="PTHR10663:SF312">
    <property type="entry name" value="BREFELDIN A-INHIBITED GUANINE NUCLEOTIDE-EXCHANGE PROTEIN 5"/>
    <property type="match status" value="1"/>
</dbReference>
<protein>
    <recommendedName>
        <fullName evidence="2">Mon2/Sec7/BIG1-like dimerisation and cyclophilin-binding domain-containing protein</fullName>
    </recommendedName>
</protein>
<feature type="region of interest" description="Disordered" evidence="1">
    <location>
        <begin position="49"/>
        <end position="96"/>
    </location>
</feature>
<comment type="caution">
    <text evidence="3">The sequence shown here is derived from an EMBL/GenBank/DDBJ whole genome shotgun (WGS) entry which is preliminary data.</text>
</comment>
<feature type="domain" description="Mon2/Sec7/BIG1-like dimerisation and cyclophilin-binding" evidence="2">
    <location>
        <begin position="64"/>
        <end position="251"/>
    </location>
</feature>
<dbReference type="Proteomes" id="UP000826271">
    <property type="component" value="Unassembled WGS sequence"/>
</dbReference>
<name>A0AAV6XJ02_9LAMI</name>
<feature type="compositionally biased region" description="Polar residues" evidence="1">
    <location>
        <begin position="80"/>
        <end position="96"/>
    </location>
</feature>
<evidence type="ECO:0000313" key="3">
    <source>
        <dbReference type="EMBL" id="KAG8380377.1"/>
    </source>
</evidence>
<dbReference type="GO" id="GO:0005802">
    <property type="term" value="C:trans-Golgi network"/>
    <property type="evidence" value="ECO:0007669"/>
    <property type="project" value="TreeGrafter"/>
</dbReference>
<feature type="compositionally biased region" description="Low complexity" evidence="1">
    <location>
        <begin position="54"/>
        <end position="69"/>
    </location>
</feature>
<dbReference type="Pfam" id="PF16213">
    <property type="entry name" value="DCB"/>
    <property type="match status" value="1"/>
</dbReference>
<reference evidence="3" key="1">
    <citation type="submission" date="2019-10" db="EMBL/GenBank/DDBJ databases">
        <authorList>
            <person name="Zhang R."/>
            <person name="Pan Y."/>
            <person name="Wang J."/>
            <person name="Ma R."/>
            <person name="Yu S."/>
        </authorList>
    </citation>
    <scope>NUCLEOTIDE SEQUENCE</scope>
    <source>
        <strain evidence="3">LA-IB0</strain>
        <tissue evidence="3">Leaf</tissue>
    </source>
</reference>
<dbReference type="InterPro" id="IPR016024">
    <property type="entry name" value="ARM-type_fold"/>
</dbReference>
<dbReference type="PANTHER" id="PTHR10663">
    <property type="entry name" value="GUANYL-NUCLEOTIDE EXCHANGE FACTOR"/>
    <property type="match status" value="1"/>
</dbReference>